<sequence length="107" mass="12516">MTTMAARWRCCQSRRQQRLCVCLFAGDSMKIHNKMAFTTYDQDNDRKKVNCAKESHGGWWYNSCHHANLNGRYKEDGTEGTDGINWLEPTDISTSFFFTEMRIRPNP</sequence>
<dbReference type="InterPro" id="IPR050373">
    <property type="entry name" value="Fibrinogen_C-term_domain"/>
</dbReference>
<evidence type="ECO:0000259" key="2">
    <source>
        <dbReference type="PROSITE" id="PS51406"/>
    </source>
</evidence>
<dbReference type="InterPro" id="IPR014716">
    <property type="entry name" value="Fibrinogen_a/b/g_C_1"/>
</dbReference>
<evidence type="ECO:0000256" key="1">
    <source>
        <dbReference type="ARBA" id="ARBA00023157"/>
    </source>
</evidence>
<reference evidence="3 4" key="1">
    <citation type="submission" date="2018-04" db="EMBL/GenBank/DDBJ databases">
        <title>The genome of golden apple snail Pomacea canaliculata provides insight into stress tolerance and invasive adaptation.</title>
        <authorList>
            <person name="Liu C."/>
            <person name="Liu B."/>
            <person name="Ren Y."/>
            <person name="Zhang Y."/>
            <person name="Wang H."/>
            <person name="Li S."/>
            <person name="Jiang F."/>
            <person name="Yin L."/>
            <person name="Zhang G."/>
            <person name="Qian W."/>
            <person name="Fan W."/>
        </authorList>
    </citation>
    <scope>NUCLEOTIDE SEQUENCE [LARGE SCALE GENOMIC DNA]</scope>
    <source>
        <strain evidence="3">SZHN2017</strain>
        <tissue evidence="3">Muscle</tissue>
    </source>
</reference>
<dbReference type="SUPFAM" id="SSF56496">
    <property type="entry name" value="Fibrinogen C-terminal domain-like"/>
    <property type="match status" value="1"/>
</dbReference>
<feature type="domain" description="Fibrinogen C-terminal" evidence="2">
    <location>
        <begin position="25"/>
        <end position="107"/>
    </location>
</feature>
<dbReference type="STRING" id="400727.A0A2T7P266"/>
<dbReference type="PROSITE" id="PS51406">
    <property type="entry name" value="FIBRINOGEN_C_2"/>
    <property type="match status" value="1"/>
</dbReference>
<protein>
    <recommendedName>
        <fullName evidence="2">Fibrinogen C-terminal domain-containing protein</fullName>
    </recommendedName>
</protein>
<dbReference type="PANTHER" id="PTHR19143">
    <property type="entry name" value="FIBRINOGEN/TENASCIN/ANGIOPOEITIN"/>
    <property type="match status" value="1"/>
</dbReference>
<evidence type="ECO:0000313" key="4">
    <source>
        <dbReference type="Proteomes" id="UP000245119"/>
    </source>
</evidence>
<dbReference type="Proteomes" id="UP000245119">
    <property type="component" value="Linkage Group LG7"/>
</dbReference>
<dbReference type="InterPro" id="IPR002181">
    <property type="entry name" value="Fibrinogen_a/b/g_C_dom"/>
</dbReference>
<gene>
    <name evidence="3" type="ORF">C0Q70_12666</name>
</gene>
<dbReference type="PROSITE" id="PS00514">
    <property type="entry name" value="FIBRINOGEN_C_1"/>
    <property type="match status" value="1"/>
</dbReference>
<dbReference type="InterPro" id="IPR036056">
    <property type="entry name" value="Fibrinogen-like_C"/>
</dbReference>
<name>A0A2T7P266_POMCA</name>
<dbReference type="Gene3D" id="3.90.215.10">
    <property type="entry name" value="Gamma Fibrinogen, chain A, domain 1"/>
    <property type="match status" value="1"/>
</dbReference>
<keyword evidence="4" id="KW-1185">Reference proteome</keyword>
<dbReference type="AlphaFoldDB" id="A0A2T7P266"/>
<dbReference type="OrthoDB" id="6153179at2759"/>
<comment type="caution">
    <text evidence="3">The sequence shown here is derived from an EMBL/GenBank/DDBJ whole genome shotgun (WGS) entry which is preliminary data.</text>
</comment>
<dbReference type="SMART" id="SM00186">
    <property type="entry name" value="FBG"/>
    <property type="match status" value="1"/>
</dbReference>
<proteinExistence type="predicted"/>
<dbReference type="GO" id="GO:0005615">
    <property type="term" value="C:extracellular space"/>
    <property type="evidence" value="ECO:0007669"/>
    <property type="project" value="TreeGrafter"/>
</dbReference>
<keyword evidence="1" id="KW-1015">Disulfide bond</keyword>
<accession>A0A2T7P266</accession>
<evidence type="ECO:0000313" key="3">
    <source>
        <dbReference type="EMBL" id="PVD27504.1"/>
    </source>
</evidence>
<organism evidence="3 4">
    <name type="scientific">Pomacea canaliculata</name>
    <name type="common">Golden apple snail</name>
    <dbReference type="NCBI Taxonomy" id="400727"/>
    <lineage>
        <taxon>Eukaryota</taxon>
        <taxon>Metazoa</taxon>
        <taxon>Spiralia</taxon>
        <taxon>Lophotrochozoa</taxon>
        <taxon>Mollusca</taxon>
        <taxon>Gastropoda</taxon>
        <taxon>Caenogastropoda</taxon>
        <taxon>Architaenioglossa</taxon>
        <taxon>Ampullarioidea</taxon>
        <taxon>Ampullariidae</taxon>
        <taxon>Pomacea</taxon>
    </lineage>
</organism>
<dbReference type="InterPro" id="IPR020837">
    <property type="entry name" value="Fibrinogen_CS"/>
</dbReference>
<dbReference type="EMBL" id="PZQS01000007">
    <property type="protein sequence ID" value="PVD27504.1"/>
    <property type="molecule type" value="Genomic_DNA"/>
</dbReference>
<dbReference type="Pfam" id="PF00147">
    <property type="entry name" value="Fibrinogen_C"/>
    <property type="match status" value="1"/>
</dbReference>